<dbReference type="GO" id="GO:0000155">
    <property type="term" value="F:phosphorelay sensor kinase activity"/>
    <property type="evidence" value="ECO:0007669"/>
    <property type="project" value="InterPro"/>
</dbReference>
<dbReference type="SUPFAM" id="SSF55785">
    <property type="entry name" value="PYP-like sensor domain (PAS domain)"/>
    <property type="match status" value="1"/>
</dbReference>
<reference evidence="19 20" key="1">
    <citation type="journal article" date="2015" name="Stand. Genomic Sci.">
        <title>Genomic Encyclopedia of Bacterial and Archaeal Type Strains, Phase III: the genomes of soil and plant-associated and newly described type strains.</title>
        <authorList>
            <person name="Whitman W.B."/>
            <person name="Woyke T."/>
            <person name="Klenk H.P."/>
            <person name="Zhou Y."/>
            <person name="Lilburn T.G."/>
            <person name="Beck B.J."/>
            <person name="De Vos P."/>
            <person name="Vandamme P."/>
            <person name="Eisen J.A."/>
            <person name="Garrity G."/>
            <person name="Hugenholtz P."/>
            <person name="Kyrpides N.C."/>
        </authorList>
    </citation>
    <scope>NUCLEOTIDE SEQUENCE [LARGE SCALE GENOMIC DNA]</scope>
    <source>
        <strain evidence="19 20">CGMCC 1.10685</strain>
    </source>
</reference>
<evidence type="ECO:0000256" key="3">
    <source>
        <dbReference type="ARBA" id="ARBA00012438"/>
    </source>
</evidence>
<dbReference type="EMBL" id="VLKW01000002">
    <property type="protein sequence ID" value="TWI49874.1"/>
    <property type="molecule type" value="Genomic_DNA"/>
</dbReference>
<accession>A0A562PZP3</accession>
<dbReference type="SMART" id="SM00091">
    <property type="entry name" value="PAS"/>
    <property type="match status" value="1"/>
</dbReference>
<evidence type="ECO:0000256" key="4">
    <source>
        <dbReference type="ARBA" id="ARBA00022553"/>
    </source>
</evidence>
<evidence type="ECO:0000256" key="8">
    <source>
        <dbReference type="ARBA" id="ARBA00022777"/>
    </source>
</evidence>
<evidence type="ECO:0000256" key="7">
    <source>
        <dbReference type="ARBA" id="ARBA00022741"/>
    </source>
</evidence>
<dbReference type="InterPro" id="IPR005467">
    <property type="entry name" value="His_kinase_dom"/>
</dbReference>
<evidence type="ECO:0000313" key="19">
    <source>
        <dbReference type="EMBL" id="TWI49874.1"/>
    </source>
</evidence>
<evidence type="ECO:0000256" key="10">
    <source>
        <dbReference type="ARBA" id="ARBA00022989"/>
    </source>
</evidence>
<dbReference type="Gene3D" id="3.30.450.350">
    <property type="entry name" value="CHASE domain"/>
    <property type="match status" value="1"/>
</dbReference>
<dbReference type="PANTHER" id="PTHR43065">
    <property type="entry name" value="SENSOR HISTIDINE KINASE"/>
    <property type="match status" value="1"/>
</dbReference>
<dbReference type="PROSITE" id="PS50112">
    <property type="entry name" value="PAS"/>
    <property type="match status" value="1"/>
</dbReference>
<keyword evidence="5" id="KW-0808">Transferase</keyword>
<dbReference type="EC" id="2.7.13.3" evidence="3"/>
<dbReference type="Pfam" id="PF00072">
    <property type="entry name" value="Response_reg"/>
    <property type="match status" value="2"/>
</dbReference>
<feature type="domain" description="Histidine kinase" evidence="15">
    <location>
        <begin position="503"/>
        <end position="725"/>
    </location>
</feature>
<dbReference type="Pfam" id="PF00989">
    <property type="entry name" value="PAS"/>
    <property type="match status" value="1"/>
</dbReference>
<evidence type="ECO:0000256" key="6">
    <source>
        <dbReference type="ARBA" id="ARBA00022692"/>
    </source>
</evidence>
<organism evidence="19 20">
    <name type="scientific">Pseudoduganella flava</name>
    <dbReference type="NCBI Taxonomy" id="871742"/>
    <lineage>
        <taxon>Bacteria</taxon>
        <taxon>Pseudomonadati</taxon>
        <taxon>Pseudomonadota</taxon>
        <taxon>Betaproteobacteria</taxon>
        <taxon>Burkholderiales</taxon>
        <taxon>Oxalobacteraceae</taxon>
        <taxon>Telluria group</taxon>
        <taxon>Pseudoduganella</taxon>
    </lineage>
</organism>
<dbReference type="SUPFAM" id="SSF52172">
    <property type="entry name" value="CheY-like"/>
    <property type="match status" value="2"/>
</dbReference>
<feature type="domain" description="Response regulatory" evidence="16">
    <location>
        <begin position="745"/>
        <end position="861"/>
    </location>
</feature>
<evidence type="ECO:0000256" key="13">
    <source>
        <dbReference type="PROSITE-ProRule" id="PRU00169"/>
    </source>
</evidence>
<proteinExistence type="predicted"/>
<dbReference type="GO" id="GO:0005524">
    <property type="term" value="F:ATP binding"/>
    <property type="evidence" value="ECO:0007669"/>
    <property type="project" value="UniProtKB-KW"/>
</dbReference>
<evidence type="ECO:0000256" key="11">
    <source>
        <dbReference type="ARBA" id="ARBA00023012"/>
    </source>
</evidence>
<comment type="subcellular location">
    <subcellularLocation>
        <location evidence="2">Membrane</location>
    </subcellularLocation>
</comment>
<evidence type="ECO:0000256" key="14">
    <source>
        <dbReference type="SAM" id="Phobius"/>
    </source>
</evidence>
<keyword evidence="10 14" id="KW-1133">Transmembrane helix</keyword>
<evidence type="ECO:0000313" key="20">
    <source>
        <dbReference type="Proteomes" id="UP000315112"/>
    </source>
</evidence>
<dbReference type="Gene3D" id="3.30.565.10">
    <property type="entry name" value="Histidine kinase-like ATPase, C-terminal domain"/>
    <property type="match status" value="1"/>
</dbReference>
<dbReference type="InterPro" id="IPR003661">
    <property type="entry name" value="HisK_dim/P_dom"/>
</dbReference>
<dbReference type="InterPro" id="IPR011006">
    <property type="entry name" value="CheY-like_superfamily"/>
</dbReference>
<keyword evidence="7" id="KW-0547">Nucleotide-binding</keyword>
<dbReference type="NCBIfam" id="TIGR00229">
    <property type="entry name" value="sensory_box"/>
    <property type="match status" value="1"/>
</dbReference>
<evidence type="ECO:0000256" key="1">
    <source>
        <dbReference type="ARBA" id="ARBA00000085"/>
    </source>
</evidence>
<evidence type="ECO:0000256" key="9">
    <source>
        <dbReference type="ARBA" id="ARBA00022840"/>
    </source>
</evidence>
<dbReference type="InterPro" id="IPR036097">
    <property type="entry name" value="HisK_dim/P_sf"/>
</dbReference>
<keyword evidence="4 13" id="KW-0597">Phosphoprotein</keyword>
<dbReference type="AlphaFoldDB" id="A0A562PZP3"/>
<dbReference type="InterPro" id="IPR001789">
    <property type="entry name" value="Sig_transdc_resp-reg_receiver"/>
</dbReference>
<dbReference type="GO" id="GO:0016020">
    <property type="term" value="C:membrane"/>
    <property type="evidence" value="ECO:0007669"/>
    <property type="project" value="UniProtKB-SubCell"/>
</dbReference>
<gene>
    <name evidence="19" type="ORF">IP92_01097</name>
</gene>
<dbReference type="Gene3D" id="1.10.287.130">
    <property type="match status" value="1"/>
</dbReference>
<name>A0A562PZP3_9BURK</name>
<dbReference type="SMART" id="SM00387">
    <property type="entry name" value="HATPase_c"/>
    <property type="match status" value="1"/>
</dbReference>
<feature type="domain" description="PAS" evidence="17">
    <location>
        <begin position="350"/>
        <end position="405"/>
    </location>
</feature>
<keyword evidence="9" id="KW-0067">ATP-binding</keyword>
<dbReference type="InterPro" id="IPR042240">
    <property type="entry name" value="CHASE_sf"/>
</dbReference>
<feature type="modified residue" description="4-aspartylphosphate" evidence="13">
    <location>
        <position position="930"/>
    </location>
</feature>
<comment type="caution">
    <text evidence="19">The sequence shown here is derived from an EMBL/GenBank/DDBJ whole genome shotgun (WGS) entry which is preliminary data.</text>
</comment>
<dbReference type="InterPro" id="IPR004358">
    <property type="entry name" value="Sig_transdc_His_kin-like_C"/>
</dbReference>
<feature type="transmembrane region" description="Helical" evidence="14">
    <location>
        <begin position="23"/>
        <end position="44"/>
    </location>
</feature>
<dbReference type="Pfam" id="PF02518">
    <property type="entry name" value="HATPase_c"/>
    <property type="match status" value="1"/>
</dbReference>
<protein>
    <recommendedName>
        <fullName evidence="3">histidine kinase</fullName>
        <ecNumber evidence="3">2.7.13.3</ecNumber>
    </recommendedName>
</protein>
<dbReference type="CDD" id="cd16919">
    <property type="entry name" value="HATPase_CckA-like"/>
    <property type="match status" value="1"/>
</dbReference>
<evidence type="ECO:0000259" key="18">
    <source>
        <dbReference type="PROSITE" id="PS50839"/>
    </source>
</evidence>
<sequence>MAGMQTSPPPSASQPSNRRAARLLPLAVGVGTLCAGLIATALVWNSLRTSHDRQVHAEFDYRVRDLALRVVRRIATFEQVLRGAQAYVVASPLLPQVDEFRTYVGTLRLRQFYPGIQGIGVSLLERPPGARPDGAKSAVVMIEPLDAMNRRALGFDMFAEPVRHEAMARARDMGTAALSGQVRLVQEGSGPGQPGFLMYLPLYRGTPGDTATRREALYGWTYGAFRMLDFMRGLNGERESDLHVTIYDAAAAPENCMYGCDYRDGAARLDTQQTLRIAGRHWILRVRSNPVFEERLASQQAAWAGVSGIIVSVLSATLVWLLAQGRDRARLLARRMTEDLQRSYERLGLERTRLASILENAHDAFVAVDAAGRITYWNAQAARTFGWPASEAQGRSLRALLFHGEQPELDRLLTLDPAAFDSGHGDRLELQATCRAGDHIPVELSCSLVERGGERELHGFLRDLSAEKAAAARETVRQADLHQAQRALHRAQKLEAVGKLTGGVAHDFNNVLQIIYGNVQAACAAPHSPETPRRLENALAAVDRGAKLSGQLLAFARRQPLAPVVINLARVLRNVDELLRRALGDGVELATIVEAGLWNTLVDPNQLENVILNLAINARDAMDGNGKLTIELSNCVLDDVYAASVPEAIAGDYVLLAVSDTGAGMPPDVQERVFEPFFTTKPEGEGTGLGLSMAYGFVRQTGGHIRVYSEVGVGTTMRLYFPRTGVPEAQQAAEPTQDVAGGRETILLVEDDAPVRETVAGMLRTLQYTVIEAGGTDAALQALRGGAAVDLLFTDVVMPGSLPATELARVARHLRPGIAVLFTSGYTQDAIVHGGRLDPGVQLLSKPYRRDELARKVRAVLDERSALPPADGAPPMLHTLRVLVVEDNDDLRDLTCEMVMALGYQATGVGSAEAALTALEAGGYHAVFTDVQLPGMNGLELAHRLADDPHLSVAVVTGRALGDELPPGVRLLYKPYRIDAVEEILAQIQLARQDDGDPDPD</sequence>
<comment type="catalytic activity">
    <reaction evidence="1">
        <text>ATP + protein L-histidine = ADP + protein N-phospho-L-histidine.</text>
        <dbReference type="EC" id="2.7.13.3"/>
    </reaction>
</comment>
<evidence type="ECO:0000259" key="17">
    <source>
        <dbReference type="PROSITE" id="PS50112"/>
    </source>
</evidence>
<dbReference type="PROSITE" id="PS50110">
    <property type="entry name" value="RESPONSE_REGULATORY"/>
    <property type="match status" value="2"/>
</dbReference>
<dbReference type="PRINTS" id="PR00344">
    <property type="entry name" value="BCTRLSENSOR"/>
</dbReference>
<dbReference type="InterPro" id="IPR013767">
    <property type="entry name" value="PAS_fold"/>
</dbReference>
<dbReference type="PANTHER" id="PTHR43065:SF49">
    <property type="entry name" value="HISTIDINE KINASE"/>
    <property type="match status" value="1"/>
</dbReference>
<evidence type="ECO:0000259" key="16">
    <source>
        <dbReference type="PROSITE" id="PS50110"/>
    </source>
</evidence>
<dbReference type="PROSITE" id="PS50839">
    <property type="entry name" value="CHASE"/>
    <property type="match status" value="1"/>
</dbReference>
<dbReference type="SMART" id="SM01079">
    <property type="entry name" value="CHASE"/>
    <property type="match status" value="1"/>
</dbReference>
<evidence type="ECO:0000256" key="5">
    <source>
        <dbReference type="ARBA" id="ARBA00022679"/>
    </source>
</evidence>
<evidence type="ECO:0000256" key="12">
    <source>
        <dbReference type="ARBA" id="ARBA00023136"/>
    </source>
</evidence>
<dbReference type="PROSITE" id="PS50109">
    <property type="entry name" value="HIS_KIN"/>
    <property type="match status" value="1"/>
</dbReference>
<feature type="domain" description="CHASE" evidence="18">
    <location>
        <begin position="139"/>
        <end position="285"/>
    </location>
</feature>
<feature type="modified residue" description="4-aspartylphosphate" evidence="13">
    <location>
        <position position="795"/>
    </location>
</feature>
<evidence type="ECO:0000259" key="15">
    <source>
        <dbReference type="PROSITE" id="PS50109"/>
    </source>
</evidence>
<dbReference type="Proteomes" id="UP000315112">
    <property type="component" value="Unassembled WGS sequence"/>
</dbReference>
<dbReference type="Pfam" id="PF03924">
    <property type="entry name" value="CHASE"/>
    <property type="match status" value="1"/>
</dbReference>
<keyword evidence="11" id="KW-0902">Two-component regulatory system</keyword>
<feature type="transmembrane region" description="Helical" evidence="14">
    <location>
        <begin position="301"/>
        <end position="323"/>
    </location>
</feature>
<dbReference type="InterPro" id="IPR036890">
    <property type="entry name" value="HATPase_C_sf"/>
</dbReference>
<feature type="domain" description="Response regulatory" evidence="16">
    <location>
        <begin position="881"/>
        <end position="989"/>
    </location>
</feature>
<keyword evidence="6 14" id="KW-0812">Transmembrane</keyword>
<keyword evidence="8" id="KW-0418">Kinase</keyword>
<dbReference type="SUPFAM" id="SSF47384">
    <property type="entry name" value="Homodimeric domain of signal transducing histidine kinase"/>
    <property type="match status" value="1"/>
</dbReference>
<dbReference type="InterPro" id="IPR000014">
    <property type="entry name" value="PAS"/>
</dbReference>
<dbReference type="SMART" id="SM00448">
    <property type="entry name" value="REC"/>
    <property type="match status" value="2"/>
</dbReference>
<dbReference type="CDD" id="cd00130">
    <property type="entry name" value="PAS"/>
    <property type="match status" value="1"/>
</dbReference>
<dbReference type="Gene3D" id="3.30.450.20">
    <property type="entry name" value="PAS domain"/>
    <property type="match status" value="1"/>
</dbReference>
<dbReference type="GO" id="GO:0006355">
    <property type="term" value="P:regulation of DNA-templated transcription"/>
    <property type="evidence" value="ECO:0007669"/>
    <property type="project" value="InterPro"/>
</dbReference>
<dbReference type="Gene3D" id="3.40.50.2300">
    <property type="match status" value="2"/>
</dbReference>
<dbReference type="InterPro" id="IPR035965">
    <property type="entry name" value="PAS-like_dom_sf"/>
</dbReference>
<dbReference type="InterPro" id="IPR003594">
    <property type="entry name" value="HATPase_dom"/>
</dbReference>
<dbReference type="SUPFAM" id="SSF55874">
    <property type="entry name" value="ATPase domain of HSP90 chaperone/DNA topoisomerase II/histidine kinase"/>
    <property type="match status" value="1"/>
</dbReference>
<dbReference type="CDD" id="cd00082">
    <property type="entry name" value="HisKA"/>
    <property type="match status" value="1"/>
</dbReference>
<keyword evidence="12 14" id="KW-0472">Membrane</keyword>
<dbReference type="InterPro" id="IPR006189">
    <property type="entry name" value="CHASE_dom"/>
</dbReference>
<evidence type="ECO:0000256" key="2">
    <source>
        <dbReference type="ARBA" id="ARBA00004370"/>
    </source>
</evidence>